<reference evidence="2 3" key="1">
    <citation type="submission" date="2019-02" db="EMBL/GenBank/DDBJ databases">
        <title>Deep-cultivation of Planctomycetes and their phenomic and genomic characterization uncovers novel biology.</title>
        <authorList>
            <person name="Wiegand S."/>
            <person name="Jogler M."/>
            <person name="Boedeker C."/>
            <person name="Pinto D."/>
            <person name="Vollmers J."/>
            <person name="Rivas-Marin E."/>
            <person name="Kohn T."/>
            <person name="Peeters S.H."/>
            <person name="Heuer A."/>
            <person name="Rast P."/>
            <person name="Oberbeckmann S."/>
            <person name="Bunk B."/>
            <person name="Jeske O."/>
            <person name="Meyerdierks A."/>
            <person name="Storesund J.E."/>
            <person name="Kallscheuer N."/>
            <person name="Luecker S."/>
            <person name="Lage O.M."/>
            <person name="Pohl T."/>
            <person name="Merkel B.J."/>
            <person name="Hornburger P."/>
            <person name="Mueller R.-W."/>
            <person name="Bruemmer F."/>
            <person name="Labrenz M."/>
            <person name="Spormann A.M."/>
            <person name="Op den Camp H."/>
            <person name="Overmann J."/>
            <person name="Amann R."/>
            <person name="Jetten M.S.M."/>
            <person name="Mascher T."/>
            <person name="Medema M.H."/>
            <person name="Devos D.P."/>
            <person name="Kaster A.-K."/>
            <person name="Ovreas L."/>
            <person name="Rohde M."/>
            <person name="Galperin M.Y."/>
            <person name="Jogler C."/>
        </authorList>
    </citation>
    <scope>NUCLEOTIDE SEQUENCE [LARGE SCALE GENOMIC DNA]</scope>
    <source>
        <strain evidence="2 3">ElP</strain>
        <plasmid evidence="3">pelp_1</plasmid>
    </source>
</reference>
<dbReference type="Proteomes" id="UP000317835">
    <property type="component" value="Plasmid pElP_1"/>
</dbReference>
<feature type="region of interest" description="Disordered" evidence="1">
    <location>
        <begin position="68"/>
        <end position="91"/>
    </location>
</feature>
<sequence>MAANPISDLMYDWLTVLQSKAEGLNAYEKYIQDAQKENSQECVEMLRRLHEQDAKQVEQIRDHLVQMLSKQQGKSSRPVAAGSMRQSEGGG</sequence>
<organism evidence="2 3">
    <name type="scientific">Tautonia plasticadhaerens</name>
    <dbReference type="NCBI Taxonomy" id="2527974"/>
    <lineage>
        <taxon>Bacteria</taxon>
        <taxon>Pseudomonadati</taxon>
        <taxon>Planctomycetota</taxon>
        <taxon>Planctomycetia</taxon>
        <taxon>Isosphaerales</taxon>
        <taxon>Isosphaeraceae</taxon>
        <taxon>Tautonia</taxon>
    </lineage>
</organism>
<name>A0A518HEV4_9BACT</name>
<dbReference type="KEGG" id="tpla:ElP_72600"/>
<dbReference type="RefSeq" id="WP_145279535.1">
    <property type="nucleotide sequence ID" value="NZ_CP036427.1"/>
</dbReference>
<geneLocation type="plasmid" evidence="3">
    <name>pelp_1</name>
</geneLocation>
<keyword evidence="2" id="KW-0614">Plasmid</keyword>
<dbReference type="OrthoDB" id="488107at2"/>
<protein>
    <submittedName>
        <fullName evidence="2">Uncharacterized protein</fullName>
    </submittedName>
</protein>
<accession>A0A518HEV4</accession>
<dbReference type="AlphaFoldDB" id="A0A518HEV4"/>
<evidence type="ECO:0000313" key="2">
    <source>
        <dbReference type="EMBL" id="QDV39296.1"/>
    </source>
</evidence>
<dbReference type="EMBL" id="CP036427">
    <property type="protein sequence ID" value="QDV39296.1"/>
    <property type="molecule type" value="Genomic_DNA"/>
</dbReference>
<proteinExistence type="predicted"/>
<keyword evidence="3" id="KW-1185">Reference proteome</keyword>
<gene>
    <name evidence="2" type="ORF">ElP_72600</name>
</gene>
<evidence type="ECO:0000313" key="3">
    <source>
        <dbReference type="Proteomes" id="UP000317835"/>
    </source>
</evidence>
<evidence type="ECO:0000256" key="1">
    <source>
        <dbReference type="SAM" id="MobiDB-lite"/>
    </source>
</evidence>